<evidence type="ECO:0000313" key="2">
    <source>
        <dbReference type="Proteomes" id="UP000578569"/>
    </source>
</evidence>
<organism evidence="1 2">
    <name type="scientific">Sphingomicrobium lutaoense</name>
    <dbReference type="NCBI Taxonomy" id="515949"/>
    <lineage>
        <taxon>Bacteria</taxon>
        <taxon>Pseudomonadati</taxon>
        <taxon>Pseudomonadota</taxon>
        <taxon>Alphaproteobacteria</taxon>
        <taxon>Sphingomonadales</taxon>
        <taxon>Sphingomonadaceae</taxon>
        <taxon>Sphingomicrobium</taxon>
    </lineage>
</organism>
<name>A0A839Z082_9SPHN</name>
<dbReference type="Proteomes" id="UP000578569">
    <property type="component" value="Unassembled WGS sequence"/>
</dbReference>
<keyword evidence="2" id="KW-1185">Reference proteome</keyword>
<proteinExistence type="predicted"/>
<gene>
    <name evidence="1" type="ORF">FHS50_001831</name>
</gene>
<accession>A0A839Z082</accession>
<evidence type="ECO:0000313" key="1">
    <source>
        <dbReference type="EMBL" id="MBB3764769.1"/>
    </source>
</evidence>
<comment type="caution">
    <text evidence="1">The sequence shown here is derived from an EMBL/GenBank/DDBJ whole genome shotgun (WGS) entry which is preliminary data.</text>
</comment>
<dbReference type="AlphaFoldDB" id="A0A839Z082"/>
<dbReference type="EMBL" id="JACICF010000002">
    <property type="protein sequence ID" value="MBB3764769.1"/>
    <property type="molecule type" value="Genomic_DNA"/>
</dbReference>
<protein>
    <submittedName>
        <fullName evidence="1">Uncharacterized protein</fullName>
    </submittedName>
</protein>
<sequence length="29" mass="3369">MSTVNHLPTRAAASLGWWRTMSNDWRAHD</sequence>
<reference evidence="1 2" key="1">
    <citation type="submission" date="2020-08" db="EMBL/GenBank/DDBJ databases">
        <title>Genomic Encyclopedia of Type Strains, Phase IV (KMG-IV): sequencing the most valuable type-strain genomes for metagenomic binning, comparative biology and taxonomic classification.</title>
        <authorList>
            <person name="Goeker M."/>
        </authorList>
    </citation>
    <scope>NUCLEOTIDE SEQUENCE [LARGE SCALE GENOMIC DNA]</scope>
    <source>
        <strain evidence="1 2">DSM 24194</strain>
    </source>
</reference>